<accession>A0A926FDJ8</accession>
<organism evidence="2 3">
    <name type="scientific">Qingrenia yutianensis</name>
    <dbReference type="NCBI Taxonomy" id="2763676"/>
    <lineage>
        <taxon>Bacteria</taxon>
        <taxon>Bacillati</taxon>
        <taxon>Bacillota</taxon>
        <taxon>Clostridia</taxon>
        <taxon>Eubacteriales</taxon>
        <taxon>Oscillospiraceae</taxon>
        <taxon>Qingrenia</taxon>
    </lineage>
</organism>
<feature type="transmembrane region" description="Helical" evidence="1">
    <location>
        <begin position="123"/>
        <end position="145"/>
    </location>
</feature>
<evidence type="ECO:0000313" key="2">
    <source>
        <dbReference type="EMBL" id="MBC8596305.1"/>
    </source>
</evidence>
<comment type="caution">
    <text evidence="2">The sequence shown here is derived from an EMBL/GenBank/DDBJ whole genome shotgun (WGS) entry which is preliminary data.</text>
</comment>
<feature type="transmembrane region" description="Helical" evidence="1">
    <location>
        <begin position="7"/>
        <end position="26"/>
    </location>
</feature>
<keyword evidence="1" id="KW-1133">Transmembrane helix</keyword>
<dbReference type="EMBL" id="JACRTE010000004">
    <property type="protein sequence ID" value="MBC8596305.1"/>
    <property type="molecule type" value="Genomic_DNA"/>
</dbReference>
<name>A0A926FDJ8_9FIRM</name>
<proteinExistence type="predicted"/>
<feature type="transmembrane region" description="Helical" evidence="1">
    <location>
        <begin position="90"/>
        <end position="111"/>
    </location>
</feature>
<dbReference type="RefSeq" id="WP_262431799.1">
    <property type="nucleotide sequence ID" value="NZ_JACRTE010000004.1"/>
</dbReference>
<feature type="transmembrane region" description="Helical" evidence="1">
    <location>
        <begin position="62"/>
        <end position="84"/>
    </location>
</feature>
<sequence length="146" mass="16533">MNKDVKLYNVVFPFWLLMLLPAAWLVVLPANFLIDSLVLIISMFVFKFGNRARFYKKSILKFFLIGILSDLAGSVFMLISANAGAMGDELYLTIPAILISAVLIFVLNYFFTLKNCSKKERLGTSLIFAIATAPYTFLIPLSWLYK</sequence>
<feature type="transmembrane region" description="Helical" evidence="1">
    <location>
        <begin position="32"/>
        <end position="50"/>
    </location>
</feature>
<keyword evidence="1" id="KW-0812">Transmembrane</keyword>
<gene>
    <name evidence="2" type="ORF">H8706_05410</name>
</gene>
<dbReference type="Proteomes" id="UP000647416">
    <property type="component" value="Unassembled WGS sequence"/>
</dbReference>
<reference evidence="2" key="1">
    <citation type="submission" date="2020-08" db="EMBL/GenBank/DDBJ databases">
        <title>Genome public.</title>
        <authorList>
            <person name="Liu C."/>
            <person name="Sun Q."/>
        </authorList>
    </citation>
    <scope>NUCLEOTIDE SEQUENCE</scope>
    <source>
        <strain evidence="2">NSJ-50</strain>
    </source>
</reference>
<keyword evidence="1" id="KW-0472">Membrane</keyword>
<protein>
    <submittedName>
        <fullName evidence="2">Uncharacterized protein</fullName>
    </submittedName>
</protein>
<keyword evidence="3" id="KW-1185">Reference proteome</keyword>
<dbReference type="AlphaFoldDB" id="A0A926FDJ8"/>
<evidence type="ECO:0000256" key="1">
    <source>
        <dbReference type="SAM" id="Phobius"/>
    </source>
</evidence>
<evidence type="ECO:0000313" key="3">
    <source>
        <dbReference type="Proteomes" id="UP000647416"/>
    </source>
</evidence>